<dbReference type="EC" id="3.1.-.-" evidence="3"/>
<evidence type="ECO:0000256" key="2">
    <source>
        <dbReference type="ARBA" id="ARBA00022833"/>
    </source>
</evidence>
<comment type="cofactor">
    <cofactor evidence="3">
        <name>Zn(2+)</name>
        <dbReference type="ChEBI" id="CHEBI:29105"/>
    </cofactor>
    <text evidence="3">Binds 1 zinc ion.</text>
</comment>
<feature type="binding site" evidence="3">
    <location>
        <position position="117"/>
    </location>
    <ligand>
        <name>Zn(2+)</name>
        <dbReference type="ChEBI" id="CHEBI:29105"/>
        <note>catalytic</note>
    </ligand>
</feature>
<keyword evidence="3" id="KW-0963">Cytoplasm</keyword>
<evidence type="ECO:0000256" key="3">
    <source>
        <dbReference type="HAMAP-Rule" id="MF_00009"/>
    </source>
</evidence>
<keyword evidence="3 4" id="KW-0378">Hydrolase</keyword>
<dbReference type="GO" id="GO:0006364">
    <property type="term" value="P:rRNA processing"/>
    <property type="evidence" value="ECO:0007669"/>
    <property type="project" value="UniProtKB-UniRule"/>
</dbReference>
<dbReference type="GO" id="GO:0005737">
    <property type="term" value="C:cytoplasm"/>
    <property type="evidence" value="ECO:0007669"/>
    <property type="project" value="UniProtKB-SubCell"/>
</dbReference>
<feature type="binding site" evidence="3">
    <location>
        <position position="127"/>
    </location>
    <ligand>
        <name>Zn(2+)</name>
        <dbReference type="ChEBI" id="CHEBI:29105"/>
        <note>catalytic</note>
    </ligand>
</feature>
<protein>
    <recommendedName>
        <fullName evidence="3">Endoribonuclease YbeY</fullName>
        <ecNumber evidence="3">3.1.-.-</ecNumber>
    </recommendedName>
</protein>
<dbReference type="Proteomes" id="UP000693996">
    <property type="component" value="Chromosome"/>
</dbReference>
<dbReference type="RefSeq" id="WP_216796439.1">
    <property type="nucleotide sequence ID" value="NZ_OU343031.1"/>
</dbReference>
<evidence type="ECO:0000313" key="5">
    <source>
        <dbReference type="Proteomes" id="UP000693996"/>
    </source>
</evidence>
<dbReference type="AlphaFoldDB" id="A0A916JRF0"/>
<keyword evidence="3" id="KW-0698">rRNA processing</keyword>
<dbReference type="GO" id="GO:0004521">
    <property type="term" value="F:RNA endonuclease activity"/>
    <property type="evidence" value="ECO:0007669"/>
    <property type="project" value="UniProtKB-UniRule"/>
</dbReference>
<keyword evidence="3" id="KW-0540">Nuclease</keyword>
<accession>A0A916JRF0</accession>
<dbReference type="PROSITE" id="PS01306">
    <property type="entry name" value="UPF0054"/>
    <property type="match status" value="1"/>
</dbReference>
<evidence type="ECO:0000313" key="4">
    <source>
        <dbReference type="EMBL" id="CAG7597257.1"/>
    </source>
</evidence>
<gene>
    <name evidence="3 4" type="primary">ybeY</name>
    <name evidence="4" type="ORF">MYVALT_G_01620</name>
</gene>
<dbReference type="KEGG" id="vtr:MYVALT_G_01620"/>
<comment type="subcellular location">
    <subcellularLocation>
        <location evidence="3">Cytoplasm</location>
    </subcellularLocation>
</comment>
<dbReference type="PANTHER" id="PTHR46986">
    <property type="entry name" value="ENDORIBONUCLEASE YBEY, CHLOROPLASTIC"/>
    <property type="match status" value="1"/>
</dbReference>
<dbReference type="InterPro" id="IPR020549">
    <property type="entry name" value="YbeY_CS"/>
</dbReference>
<reference evidence="4" key="1">
    <citation type="submission" date="2021-06" db="EMBL/GenBank/DDBJ databases">
        <authorList>
            <person name="Szabo G."/>
        </authorList>
    </citation>
    <scope>NUCLEOTIDE SEQUENCE</scope>
    <source>
        <strain evidence="4">MYVALT</strain>
    </source>
</reference>
<comment type="function">
    <text evidence="3">Single strand-specific metallo-endoribonuclease involved in late-stage 70S ribosome quality control and in maturation of the 3' terminus of the 16S rRNA.</text>
</comment>
<dbReference type="EMBL" id="OU343031">
    <property type="protein sequence ID" value="CAG7597257.1"/>
    <property type="molecule type" value="Genomic_DNA"/>
</dbReference>
<keyword evidence="1 3" id="KW-0479">Metal-binding</keyword>
<keyword evidence="3" id="KW-0690">Ribosome biogenesis</keyword>
<keyword evidence="2 3" id="KW-0862">Zinc</keyword>
<sequence length="157" mass="18195">MKASCSLKLKLSLQFQAKMFSAHKALLTQTRITRWVRAALLEHADLTIRFVDEQEGRTLNYRYRGRNYPTNVLTFSYGRLRNRTISGDLVLCCSVVENEANEQYKPIDAHYAHLIIHGVLHAQGFDHTNDKQARKMELIEKDALDRLGYLDPYIQRG</sequence>
<organism evidence="4 5">
    <name type="scientific">Candidatus Vallotiella hemipterorum</name>
    <dbReference type="NCBI Taxonomy" id="1177213"/>
    <lineage>
        <taxon>Bacteria</taxon>
        <taxon>Pseudomonadati</taxon>
        <taxon>Pseudomonadota</taxon>
        <taxon>Betaproteobacteria</taxon>
        <taxon>Burkholderiales</taxon>
        <taxon>Burkholderiaceae</taxon>
        <taxon>Candidatus Vallotiella</taxon>
    </lineage>
</organism>
<keyword evidence="5" id="KW-1185">Reference proteome</keyword>
<dbReference type="NCBIfam" id="TIGR00043">
    <property type="entry name" value="rRNA maturation RNase YbeY"/>
    <property type="match status" value="1"/>
</dbReference>
<name>A0A916JRF0_9BURK</name>
<dbReference type="PANTHER" id="PTHR46986:SF1">
    <property type="entry name" value="ENDORIBONUCLEASE YBEY, CHLOROPLASTIC"/>
    <property type="match status" value="1"/>
</dbReference>
<keyword evidence="3" id="KW-0255">Endonuclease</keyword>
<feature type="binding site" evidence="3">
    <location>
        <position position="121"/>
    </location>
    <ligand>
        <name>Zn(2+)</name>
        <dbReference type="ChEBI" id="CHEBI:29105"/>
        <note>catalytic</note>
    </ligand>
</feature>
<dbReference type="HAMAP" id="MF_00009">
    <property type="entry name" value="Endoribonucl_YbeY"/>
    <property type="match status" value="1"/>
</dbReference>
<comment type="similarity">
    <text evidence="3">Belongs to the endoribonuclease YbeY family.</text>
</comment>
<evidence type="ECO:0000256" key="1">
    <source>
        <dbReference type="ARBA" id="ARBA00022723"/>
    </source>
</evidence>
<proteinExistence type="inferred from homology"/>
<dbReference type="GO" id="GO:0004222">
    <property type="term" value="F:metalloendopeptidase activity"/>
    <property type="evidence" value="ECO:0007669"/>
    <property type="project" value="InterPro"/>
</dbReference>
<dbReference type="GO" id="GO:0008270">
    <property type="term" value="F:zinc ion binding"/>
    <property type="evidence" value="ECO:0007669"/>
    <property type="project" value="UniProtKB-UniRule"/>
</dbReference>
<dbReference type="Pfam" id="PF02130">
    <property type="entry name" value="YbeY"/>
    <property type="match status" value="1"/>
</dbReference>
<dbReference type="InterPro" id="IPR002036">
    <property type="entry name" value="YbeY"/>
</dbReference>